<sequence>MQTMLISPTKQKKIDERENKYRAFLHDKSNTKREEWERNIGERKVAPVYALAAIASSRRLYFNLFCRIQDIPEPSNKYKNWVDHFSSQRYEVCQLYSPCCAILVAES</sequence>
<gene>
    <name evidence="1" type="ORF">TIFTF001_055932</name>
</gene>
<protein>
    <submittedName>
        <fullName evidence="1">Uncharacterized protein</fullName>
    </submittedName>
</protein>
<organism evidence="1 2">
    <name type="scientific">Ficus carica</name>
    <name type="common">Common fig</name>
    <dbReference type="NCBI Taxonomy" id="3494"/>
    <lineage>
        <taxon>Eukaryota</taxon>
        <taxon>Viridiplantae</taxon>
        <taxon>Streptophyta</taxon>
        <taxon>Embryophyta</taxon>
        <taxon>Tracheophyta</taxon>
        <taxon>Spermatophyta</taxon>
        <taxon>Magnoliopsida</taxon>
        <taxon>eudicotyledons</taxon>
        <taxon>Gunneridae</taxon>
        <taxon>Pentapetalae</taxon>
        <taxon>rosids</taxon>
        <taxon>fabids</taxon>
        <taxon>Rosales</taxon>
        <taxon>Moraceae</taxon>
        <taxon>Ficeae</taxon>
        <taxon>Ficus</taxon>
    </lineage>
</organism>
<proteinExistence type="predicted"/>
<dbReference type="AlphaFoldDB" id="A0AA88EBL5"/>
<comment type="caution">
    <text evidence="1">The sequence shown here is derived from an EMBL/GenBank/DDBJ whole genome shotgun (WGS) entry which is preliminary data.</text>
</comment>
<keyword evidence="2" id="KW-1185">Reference proteome</keyword>
<reference evidence="1" key="1">
    <citation type="submission" date="2023-07" db="EMBL/GenBank/DDBJ databases">
        <title>draft genome sequence of fig (Ficus carica).</title>
        <authorList>
            <person name="Takahashi T."/>
            <person name="Nishimura K."/>
        </authorList>
    </citation>
    <scope>NUCLEOTIDE SEQUENCE</scope>
</reference>
<evidence type="ECO:0000313" key="2">
    <source>
        <dbReference type="Proteomes" id="UP001187192"/>
    </source>
</evidence>
<accession>A0AA88EBL5</accession>
<dbReference type="Proteomes" id="UP001187192">
    <property type="component" value="Unassembled WGS sequence"/>
</dbReference>
<name>A0AA88EBL5_FICCA</name>
<dbReference type="EMBL" id="BTGU01019028">
    <property type="protein sequence ID" value="GMN71303.1"/>
    <property type="molecule type" value="Genomic_DNA"/>
</dbReference>
<evidence type="ECO:0000313" key="1">
    <source>
        <dbReference type="EMBL" id="GMN71303.1"/>
    </source>
</evidence>